<dbReference type="RefSeq" id="WP_213007752.1">
    <property type="nucleotide sequence ID" value="NZ_BOQN01000050.1"/>
</dbReference>
<evidence type="ECO:0000256" key="1">
    <source>
        <dbReference type="ARBA" id="ARBA00010088"/>
    </source>
</evidence>
<name>A0A919T9G5_9ACTN</name>
<feature type="active site" description="Proton acceptor" evidence="4">
    <location>
        <position position="378"/>
    </location>
</feature>
<dbReference type="Proteomes" id="UP000677082">
    <property type="component" value="Unassembled WGS sequence"/>
</dbReference>
<dbReference type="PIRSF" id="PIRSF001112">
    <property type="entry name" value="Epoxide_hydrolase"/>
    <property type="match status" value="1"/>
</dbReference>
<evidence type="ECO:0000313" key="7">
    <source>
        <dbReference type="Proteomes" id="UP000677082"/>
    </source>
</evidence>
<dbReference type="Pfam" id="PF06441">
    <property type="entry name" value="EHN"/>
    <property type="match status" value="1"/>
</dbReference>
<dbReference type="PRINTS" id="PR00412">
    <property type="entry name" value="EPOXHYDRLASE"/>
</dbReference>
<comment type="caution">
    <text evidence="6">The sequence shown here is derived from an EMBL/GenBank/DDBJ whole genome shotgun (WGS) entry which is preliminary data.</text>
</comment>
<dbReference type="SUPFAM" id="SSF53474">
    <property type="entry name" value="alpha/beta-Hydrolases"/>
    <property type="match status" value="1"/>
</dbReference>
<comment type="similarity">
    <text evidence="1">Belongs to the peptidase S33 family.</text>
</comment>
<evidence type="ECO:0000259" key="5">
    <source>
        <dbReference type="Pfam" id="PF06441"/>
    </source>
</evidence>
<dbReference type="AlphaFoldDB" id="A0A919T9G5"/>
<reference evidence="6 7" key="1">
    <citation type="submission" date="2021-03" db="EMBL/GenBank/DDBJ databases">
        <title>Whole genome shotgun sequence of Actinoplanes toevensis NBRC 105298.</title>
        <authorList>
            <person name="Komaki H."/>
            <person name="Tamura T."/>
        </authorList>
    </citation>
    <scope>NUCLEOTIDE SEQUENCE [LARGE SCALE GENOMIC DNA]</scope>
    <source>
        <strain evidence="6 7">NBRC 105298</strain>
    </source>
</reference>
<feature type="domain" description="Epoxide hydrolase N-terminal" evidence="5">
    <location>
        <begin position="12"/>
        <end position="117"/>
    </location>
</feature>
<keyword evidence="7" id="KW-1185">Reference proteome</keyword>
<dbReference type="InterPro" id="IPR029058">
    <property type="entry name" value="AB_hydrolase_fold"/>
</dbReference>
<evidence type="ECO:0000256" key="4">
    <source>
        <dbReference type="PIRSR" id="PIRSR001112-1"/>
    </source>
</evidence>
<dbReference type="InterPro" id="IPR010497">
    <property type="entry name" value="Epoxide_hydro_N"/>
</dbReference>
<dbReference type="GO" id="GO:0097176">
    <property type="term" value="P:epoxide metabolic process"/>
    <property type="evidence" value="ECO:0007669"/>
    <property type="project" value="TreeGrafter"/>
</dbReference>
<evidence type="ECO:0000313" key="6">
    <source>
        <dbReference type="EMBL" id="GIM91854.1"/>
    </source>
</evidence>
<evidence type="ECO:0000256" key="2">
    <source>
        <dbReference type="ARBA" id="ARBA00022797"/>
    </source>
</evidence>
<keyword evidence="2" id="KW-0058">Aromatic hydrocarbons catabolism</keyword>
<proteinExistence type="inferred from homology"/>
<accession>A0A919T9G5</accession>
<gene>
    <name evidence="6" type="ORF">Ato02nite_036470</name>
</gene>
<keyword evidence="3 6" id="KW-0378">Hydrolase</keyword>
<sequence length="404" mass="43728">MTIHEQQAGSDIRPFTVQIDKDALDDLRRRLAATRWPTREIVGDRSQGVQLATMRELSRYWATEYDGRRVESRLNALPQFTTEIDGVDIHFVHVRSGHDDALPLIMTHGWPGSVIEMLDSVGPLTDPTAHGGTAADAFHLVLPSLPGYGFSGEPAEVGWDLARTAKAWAELMRRLGYDRYVAQGGDVGAGVTDTMGRLGPDGLAGIHTNLLVPALNDPATLPSATEAERAALAAIKTFQTSGNGYFVEMATRPQTIGYALLDSPSALAAWMIDHDTDAYYKIARAFVDGQPSGNLTRDHILDNITAYWLTGTGASAARSYWEAYGPDAPAAGGQPLPPPRIPVGFSAFPGEIWRTPRSWAEQAYPTLSYFGEAARGGHFAALEEPELFAAELRAAFGPLRGLSL</sequence>
<dbReference type="Gene3D" id="3.40.50.1820">
    <property type="entry name" value="alpha/beta hydrolase"/>
    <property type="match status" value="1"/>
</dbReference>
<dbReference type="InterPro" id="IPR016292">
    <property type="entry name" value="Epoxide_hydrolase"/>
</dbReference>
<dbReference type="GO" id="GO:0004301">
    <property type="term" value="F:epoxide hydrolase activity"/>
    <property type="evidence" value="ECO:0007669"/>
    <property type="project" value="TreeGrafter"/>
</dbReference>
<protein>
    <submittedName>
        <fullName evidence="6">Hydrolase</fullName>
    </submittedName>
</protein>
<dbReference type="PANTHER" id="PTHR21661:SF35">
    <property type="entry name" value="EPOXIDE HYDROLASE"/>
    <property type="match status" value="1"/>
</dbReference>
<evidence type="ECO:0000256" key="3">
    <source>
        <dbReference type="ARBA" id="ARBA00022801"/>
    </source>
</evidence>
<feature type="active site" description="Proton donor" evidence="4">
    <location>
        <position position="320"/>
    </location>
</feature>
<dbReference type="PANTHER" id="PTHR21661">
    <property type="entry name" value="EPOXIDE HYDROLASE 1-RELATED"/>
    <property type="match status" value="1"/>
</dbReference>
<feature type="active site" description="Nucleophile" evidence="4">
    <location>
        <position position="186"/>
    </location>
</feature>
<organism evidence="6 7">
    <name type="scientific">Paractinoplanes toevensis</name>
    <dbReference type="NCBI Taxonomy" id="571911"/>
    <lineage>
        <taxon>Bacteria</taxon>
        <taxon>Bacillati</taxon>
        <taxon>Actinomycetota</taxon>
        <taxon>Actinomycetes</taxon>
        <taxon>Micromonosporales</taxon>
        <taxon>Micromonosporaceae</taxon>
        <taxon>Paractinoplanes</taxon>
    </lineage>
</organism>
<dbReference type="EMBL" id="BOQN01000050">
    <property type="protein sequence ID" value="GIM91854.1"/>
    <property type="molecule type" value="Genomic_DNA"/>
</dbReference>
<dbReference type="InterPro" id="IPR000639">
    <property type="entry name" value="Epox_hydrolase-like"/>
</dbReference>